<name>A0A7S4L969_GUITH</name>
<dbReference type="Gene3D" id="3.40.630.30">
    <property type="match status" value="1"/>
</dbReference>
<comment type="similarity">
    <text evidence="1">Belongs to the acetyltransferase family. GNAT subfamily.</text>
</comment>
<sequence length="374" mass="43756">MGISRCVHRSLAVVMGDGGVFMRSTSKNADRWEAFEAEPRMNENAEDAARRVFQEHFQRPEAEVEKRGVVTLVSKGECATQLHLFVWNHMSSEGVKAASQPLIKNFLRNQLPYQSMPLHYRHWLPSILEDWFVEGAVREDGIESSDADNSLQLLREGRWSLSCDVLKEHDLHMFLSKDIEGWREEALIQDKKLMIVGQNILLVPYSPEHVARYHEWMKDEEILKFTGSEPLSLDEEIEMQKKWEDEYDKSTFIILDKESKHMIGDINMFFYEDEKYHGEINVMIAEKEYRRKGLAKEALRLFMHYAYRRLGAKEFAAKIDEDNEASLNLFRNLGFHEESYSSAFKQRTLMWRPTREEISEILLDSTNVATYLSS</sequence>
<dbReference type="AlphaFoldDB" id="A0A7S4L969"/>
<proteinExistence type="inferred from homology"/>
<protein>
    <recommendedName>
        <fullName evidence="4">N-acetyltransferase domain-containing protein</fullName>
    </recommendedName>
</protein>
<dbReference type="EMBL" id="HBKN01033528">
    <property type="protein sequence ID" value="CAE2319143.1"/>
    <property type="molecule type" value="Transcribed_RNA"/>
</dbReference>
<dbReference type="SUPFAM" id="SSF55729">
    <property type="entry name" value="Acyl-CoA N-acyltransferases (Nat)"/>
    <property type="match status" value="1"/>
</dbReference>
<reference evidence="5" key="1">
    <citation type="submission" date="2021-01" db="EMBL/GenBank/DDBJ databases">
        <authorList>
            <person name="Corre E."/>
            <person name="Pelletier E."/>
            <person name="Niang G."/>
            <person name="Scheremetjew M."/>
            <person name="Finn R."/>
            <person name="Kale V."/>
            <person name="Holt S."/>
            <person name="Cochrane G."/>
            <person name="Meng A."/>
            <person name="Brown T."/>
            <person name="Cohen L."/>
        </authorList>
    </citation>
    <scope>NUCLEOTIDE SEQUENCE</scope>
    <source>
        <strain evidence="5">CCMP 2712</strain>
    </source>
</reference>
<dbReference type="InterPro" id="IPR000182">
    <property type="entry name" value="GNAT_dom"/>
</dbReference>
<dbReference type="InterPro" id="IPR016181">
    <property type="entry name" value="Acyl_CoA_acyltransferase"/>
</dbReference>
<evidence type="ECO:0000256" key="1">
    <source>
        <dbReference type="ARBA" id="ARBA00009342"/>
    </source>
</evidence>
<dbReference type="PANTHER" id="PTHR13256">
    <property type="entry name" value="N-ACETYLTRANSFERASE 9"/>
    <property type="match status" value="1"/>
</dbReference>
<accession>A0A7S4L969</accession>
<dbReference type="PANTHER" id="PTHR13256:SF16">
    <property type="entry name" value="ALPHA_BETA-TUBULIN-N-ACETYLTRANSFERASE 9"/>
    <property type="match status" value="1"/>
</dbReference>
<keyword evidence="2" id="KW-0808">Transferase</keyword>
<evidence type="ECO:0000313" key="5">
    <source>
        <dbReference type="EMBL" id="CAE2319143.1"/>
    </source>
</evidence>
<evidence type="ECO:0000259" key="4">
    <source>
        <dbReference type="PROSITE" id="PS51186"/>
    </source>
</evidence>
<feature type="domain" description="N-acetyltransferase" evidence="4">
    <location>
        <begin position="200"/>
        <end position="355"/>
    </location>
</feature>
<dbReference type="GO" id="GO:0008080">
    <property type="term" value="F:N-acetyltransferase activity"/>
    <property type="evidence" value="ECO:0007669"/>
    <property type="project" value="InterPro"/>
</dbReference>
<evidence type="ECO:0000256" key="2">
    <source>
        <dbReference type="ARBA" id="ARBA00022679"/>
    </source>
</evidence>
<keyword evidence="3" id="KW-0012">Acyltransferase</keyword>
<gene>
    <name evidence="5" type="ORF">GTHE00462_LOCUS26110</name>
</gene>
<evidence type="ECO:0000256" key="3">
    <source>
        <dbReference type="ARBA" id="ARBA00023315"/>
    </source>
</evidence>
<dbReference type="InterPro" id="IPR039135">
    <property type="entry name" value="NAT9-like"/>
</dbReference>
<dbReference type="PROSITE" id="PS51186">
    <property type="entry name" value="GNAT"/>
    <property type="match status" value="1"/>
</dbReference>
<organism evidence="5">
    <name type="scientific">Guillardia theta</name>
    <name type="common">Cryptophyte</name>
    <name type="synonym">Cryptomonas phi</name>
    <dbReference type="NCBI Taxonomy" id="55529"/>
    <lineage>
        <taxon>Eukaryota</taxon>
        <taxon>Cryptophyceae</taxon>
        <taxon>Pyrenomonadales</taxon>
        <taxon>Geminigeraceae</taxon>
        <taxon>Guillardia</taxon>
    </lineage>
</organism>
<dbReference type="Pfam" id="PF13302">
    <property type="entry name" value="Acetyltransf_3"/>
    <property type="match status" value="1"/>
</dbReference>